<feature type="region of interest" description="Disordered" evidence="1">
    <location>
        <begin position="82"/>
        <end position="138"/>
    </location>
</feature>
<accession>A0A835WIW6</accession>
<evidence type="ECO:0000256" key="1">
    <source>
        <dbReference type="SAM" id="MobiDB-lite"/>
    </source>
</evidence>
<dbReference type="OrthoDB" id="542495at2759"/>
<organism evidence="2 3">
    <name type="scientific">Chlamydomonas schloesseri</name>
    <dbReference type="NCBI Taxonomy" id="2026947"/>
    <lineage>
        <taxon>Eukaryota</taxon>
        <taxon>Viridiplantae</taxon>
        <taxon>Chlorophyta</taxon>
        <taxon>core chlorophytes</taxon>
        <taxon>Chlorophyceae</taxon>
        <taxon>CS clade</taxon>
        <taxon>Chlamydomonadales</taxon>
        <taxon>Chlamydomonadaceae</taxon>
        <taxon>Chlamydomonas</taxon>
    </lineage>
</organism>
<evidence type="ECO:0000313" key="3">
    <source>
        <dbReference type="Proteomes" id="UP000613740"/>
    </source>
</evidence>
<proteinExistence type="predicted"/>
<gene>
    <name evidence="2" type="ORF">HYH02_006390</name>
</gene>
<protein>
    <submittedName>
        <fullName evidence="2">Uncharacterized protein</fullName>
    </submittedName>
</protein>
<comment type="caution">
    <text evidence="2">The sequence shown here is derived from an EMBL/GenBank/DDBJ whole genome shotgun (WGS) entry which is preliminary data.</text>
</comment>
<keyword evidence="3" id="KW-1185">Reference proteome</keyword>
<dbReference type="EMBL" id="JAEHOD010000017">
    <property type="protein sequence ID" value="KAG2448499.1"/>
    <property type="molecule type" value="Genomic_DNA"/>
</dbReference>
<name>A0A835WIW6_9CHLO</name>
<evidence type="ECO:0000313" key="2">
    <source>
        <dbReference type="EMBL" id="KAG2448499.1"/>
    </source>
</evidence>
<dbReference type="AlphaFoldDB" id="A0A835WIW6"/>
<feature type="compositionally biased region" description="Gly residues" evidence="1">
    <location>
        <begin position="111"/>
        <end position="120"/>
    </location>
</feature>
<dbReference type="Proteomes" id="UP000613740">
    <property type="component" value="Unassembled WGS sequence"/>
</dbReference>
<reference evidence="2" key="1">
    <citation type="journal article" date="2020" name="bioRxiv">
        <title>Comparative genomics of Chlamydomonas.</title>
        <authorList>
            <person name="Craig R.J."/>
            <person name="Hasan A.R."/>
            <person name="Ness R.W."/>
            <person name="Keightley P.D."/>
        </authorList>
    </citation>
    <scope>NUCLEOTIDE SEQUENCE</scope>
    <source>
        <strain evidence="2">CCAP 11/173</strain>
    </source>
</reference>
<sequence length="138" mass="14803">MDGLSTSSSSSAPAAFTSREQRTWSAFGWHIAARLQAAWACFDKWAGWFIGLDNSPYQWAVAEYQLQKAEEERELQRRLKSENLVQRNMEEGSGLEADAEARAGGASDAGSSGGGGGAAGEAGQDLEMTRPRSSAISR</sequence>